<dbReference type="SUPFAM" id="SSF48498">
    <property type="entry name" value="Tetracyclin repressor-like, C-terminal domain"/>
    <property type="match status" value="1"/>
</dbReference>
<dbReference type="Pfam" id="PF00440">
    <property type="entry name" value="TetR_N"/>
    <property type="match status" value="1"/>
</dbReference>
<comment type="caution">
    <text evidence="4">The sequence shown here is derived from an EMBL/GenBank/DDBJ whole genome shotgun (WGS) entry which is preliminary data.</text>
</comment>
<reference evidence="4" key="1">
    <citation type="submission" date="2022-12" db="EMBL/GenBank/DDBJ databases">
        <title>Reference genome sequencing for broad-spectrum identification of bacterial and archaeal isolates by mass spectrometry.</title>
        <authorList>
            <person name="Sekiguchi Y."/>
            <person name="Tourlousse D.M."/>
        </authorList>
    </citation>
    <scope>NUCLEOTIDE SEQUENCE</scope>
    <source>
        <strain evidence="4">14</strain>
    </source>
</reference>
<dbReference type="GO" id="GO:0003700">
    <property type="term" value="F:DNA-binding transcription factor activity"/>
    <property type="evidence" value="ECO:0007669"/>
    <property type="project" value="TreeGrafter"/>
</dbReference>
<dbReference type="EMBL" id="BSDP01000001">
    <property type="protein sequence ID" value="GLI27691.1"/>
    <property type="molecule type" value="Genomic_DNA"/>
</dbReference>
<keyword evidence="5" id="KW-1185">Reference proteome</keyword>
<feature type="DNA-binding region" description="H-T-H motif" evidence="2">
    <location>
        <begin position="37"/>
        <end position="56"/>
    </location>
</feature>
<dbReference type="Proteomes" id="UP001144396">
    <property type="component" value="Unassembled WGS sequence"/>
</dbReference>
<evidence type="ECO:0000259" key="3">
    <source>
        <dbReference type="PROSITE" id="PS50977"/>
    </source>
</evidence>
<evidence type="ECO:0000256" key="2">
    <source>
        <dbReference type="PROSITE-ProRule" id="PRU00335"/>
    </source>
</evidence>
<sequence>MVNMRSPTAPEPHELSTRARIRAAAIERFGRDGFGVGVRAIADDAGVSAASVMKVFGSKEALRVACDAYVFRTVHQAKHEVLVEPGAPGAFLGQLARMDEYRPLVGYVLRSIQDGGPHAAEFIEHMVADALDYVADGVAAGTIVPSRDEDARVRYLMGAMFGALMLERLRPGAPADPSEGMLHALGRTALPALELMTEGFLTDRALLDTYLEYVPDPPADADDATG</sequence>
<feature type="domain" description="HTH tetR-type" evidence="3">
    <location>
        <begin position="15"/>
        <end position="74"/>
    </location>
</feature>
<organism evidence="4 5">
    <name type="scientific">Agromyces rhizosphaerae</name>
    <dbReference type="NCBI Taxonomy" id="88374"/>
    <lineage>
        <taxon>Bacteria</taxon>
        <taxon>Bacillati</taxon>
        <taxon>Actinomycetota</taxon>
        <taxon>Actinomycetes</taxon>
        <taxon>Micrococcales</taxon>
        <taxon>Microbacteriaceae</taxon>
        <taxon>Agromyces</taxon>
    </lineage>
</organism>
<dbReference type="Gene3D" id="1.10.357.10">
    <property type="entry name" value="Tetracycline Repressor, domain 2"/>
    <property type="match status" value="1"/>
</dbReference>
<dbReference type="InterPro" id="IPR001647">
    <property type="entry name" value="HTH_TetR"/>
</dbReference>
<proteinExistence type="predicted"/>
<evidence type="ECO:0000256" key="1">
    <source>
        <dbReference type="ARBA" id="ARBA00023125"/>
    </source>
</evidence>
<evidence type="ECO:0000313" key="5">
    <source>
        <dbReference type="Proteomes" id="UP001144396"/>
    </source>
</evidence>
<dbReference type="PANTHER" id="PTHR30055">
    <property type="entry name" value="HTH-TYPE TRANSCRIPTIONAL REGULATOR RUTR"/>
    <property type="match status" value="1"/>
</dbReference>
<dbReference type="InterPro" id="IPR041484">
    <property type="entry name" value="TetR_C_25"/>
</dbReference>
<dbReference type="AlphaFoldDB" id="A0A9W6FPM8"/>
<dbReference type="InterPro" id="IPR009057">
    <property type="entry name" value="Homeodomain-like_sf"/>
</dbReference>
<dbReference type="Pfam" id="PF17933">
    <property type="entry name" value="TetR_C_25"/>
    <property type="match status" value="1"/>
</dbReference>
<evidence type="ECO:0000313" key="4">
    <source>
        <dbReference type="EMBL" id="GLI27691.1"/>
    </source>
</evidence>
<dbReference type="SUPFAM" id="SSF46689">
    <property type="entry name" value="Homeodomain-like"/>
    <property type="match status" value="1"/>
</dbReference>
<gene>
    <name evidence="4" type="ORF">ARHIZOSPH14_19330</name>
</gene>
<name>A0A9W6FPM8_9MICO</name>
<keyword evidence="1 2" id="KW-0238">DNA-binding</keyword>
<dbReference type="PROSITE" id="PS50977">
    <property type="entry name" value="HTH_TETR_2"/>
    <property type="match status" value="1"/>
</dbReference>
<accession>A0A9W6FPM8</accession>
<dbReference type="PANTHER" id="PTHR30055:SF146">
    <property type="entry name" value="HTH-TYPE TRANSCRIPTIONAL DUAL REGULATOR CECR"/>
    <property type="match status" value="1"/>
</dbReference>
<protein>
    <submittedName>
        <fullName evidence="4">TetR family transcriptional regulator</fullName>
    </submittedName>
</protein>
<dbReference type="GO" id="GO:0000976">
    <property type="term" value="F:transcription cis-regulatory region binding"/>
    <property type="evidence" value="ECO:0007669"/>
    <property type="project" value="TreeGrafter"/>
</dbReference>
<dbReference type="InterPro" id="IPR036271">
    <property type="entry name" value="Tet_transcr_reg_TetR-rel_C_sf"/>
</dbReference>
<dbReference type="InterPro" id="IPR050109">
    <property type="entry name" value="HTH-type_TetR-like_transc_reg"/>
</dbReference>